<proteinExistence type="predicted"/>
<name>A0A5B7YGA8_9ALTE</name>
<dbReference type="Proteomes" id="UP000304912">
    <property type="component" value="Chromosome"/>
</dbReference>
<protein>
    <recommendedName>
        <fullName evidence="1">TnsA endonuclease N-terminal domain-containing protein</fullName>
    </recommendedName>
</protein>
<evidence type="ECO:0000313" key="3">
    <source>
        <dbReference type="Proteomes" id="UP000304912"/>
    </source>
</evidence>
<evidence type="ECO:0000259" key="1">
    <source>
        <dbReference type="Pfam" id="PF08722"/>
    </source>
</evidence>
<dbReference type="EMBL" id="CP039852">
    <property type="protein sequence ID" value="QCZ94380.1"/>
    <property type="molecule type" value="Genomic_DNA"/>
</dbReference>
<organism evidence="2 3">
    <name type="scientific">Salinimonas iocasae</name>
    <dbReference type="NCBI Taxonomy" id="2572577"/>
    <lineage>
        <taxon>Bacteria</taxon>
        <taxon>Pseudomonadati</taxon>
        <taxon>Pseudomonadota</taxon>
        <taxon>Gammaproteobacteria</taxon>
        <taxon>Alteromonadales</taxon>
        <taxon>Alteromonadaceae</taxon>
        <taxon>Alteromonas/Salinimonas group</taxon>
        <taxon>Salinimonas</taxon>
    </lineage>
</organism>
<dbReference type="InterPro" id="IPR014833">
    <property type="entry name" value="TnsA_N"/>
</dbReference>
<dbReference type="RefSeq" id="WP_139757119.1">
    <property type="nucleotide sequence ID" value="NZ_CP039852.1"/>
</dbReference>
<dbReference type="AlphaFoldDB" id="A0A5B7YGA8"/>
<dbReference type="Pfam" id="PF08722">
    <property type="entry name" value="Tn7_TnsA-like_N"/>
    <property type="match status" value="1"/>
</dbReference>
<reference evidence="2 3" key="1">
    <citation type="submission" date="2019-04" db="EMBL/GenBank/DDBJ databases">
        <title>Salinimonas iocasae sp. nov., a halophilic bacterium isolated from the outer tube casing of tubeworms in Okinawa Trough.</title>
        <authorList>
            <person name="Zhang H."/>
            <person name="Wang H."/>
            <person name="Li C."/>
        </authorList>
    </citation>
    <scope>NUCLEOTIDE SEQUENCE [LARGE SCALE GENOMIC DNA]</scope>
    <source>
        <strain evidence="2 3">KX18D6</strain>
    </source>
</reference>
<sequence>MKAVQYRKKKLARKLYRHSRAKSSLTNACTLNNQPQFAESYLELVYQKKLELDKESTLLESQPFTLIYQRNDRPGFDYTFTPDILTTSVSEQECLHEVKCSARLTEEMEERHQFFKDALAEDGIDFKVVTERDIGNWLVMSNIMLLSGYLKCVHTEQEIVQLVSMLPLASSYKHCQRLAIDKGFQPNIIMHLIARGYFLFDMEDTLKGNTFLYQPNQLLSRGAA</sequence>
<gene>
    <name evidence="2" type="ORF">FBQ74_13280</name>
</gene>
<evidence type="ECO:0000313" key="2">
    <source>
        <dbReference type="EMBL" id="QCZ94380.1"/>
    </source>
</evidence>
<dbReference type="KEGG" id="salk:FBQ74_13280"/>
<accession>A0A5B7YGA8</accession>
<keyword evidence="3" id="KW-1185">Reference proteome</keyword>
<feature type="domain" description="TnsA endonuclease N-terminal" evidence="1">
    <location>
        <begin position="60"/>
        <end position="131"/>
    </location>
</feature>